<dbReference type="GO" id="GO:0015074">
    <property type="term" value="P:DNA integration"/>
    <property type="evidence" value="ECO:0007669"/>
    <property type="project" value="UniProtKB-KW"/>
</dbReference>
<dbReference type="InterPro" id="IPR011010">
    <property type="entry name" value="DNA_brk_join_enz"/>
</dbReference>
<dbReference type="InterPro" id="IPR038488">
    <property type="entry name" value="Integrase_DNA-bd_sf"/>
</dbReference>
<dbReference type="KEGG" id="cbw:RR42_m3794"/>
<dbReference type="PANTHER" id="PTHR30629">
    <property type="entry name" value="PROPHAGE INTEGRASE"/>
    <property type="match status" value="1"/>
</dbReference>
<keyword evidence="6" id="KW-1185">Reference proteome</keyword>
<protein>
    <submittedName>
        <fullName evidence="5">Phage integrase</fullName>
    </submittedName>
</protein>
<dbReference type="InterPro" id="IPR025166">
    <property type="entry name" value="Integrase_DNA_bind_dom"/>
</dbReference>
<dbReference type="InterPro" id="IPR002104">
    <property type="entry name" value="Integrase_catalytic"/>
</dbReference>
<dbReference type="InterPro" id="IPR050808">
    <property type="entry name" value="Phage_Integrase"/>
</dbReference>
<sequence>MAKVNFTAARVDAHRCPQGKTQSFLWDSASPGLGLRATASGAKSYIFQGKIHGQTIRLTIGDPRSWTISKAQEEARRLQTLIDAGHDPREVKAEQRASHEARRATAIRESVTVADAWADYLDVLRTKISPKTKKPRSAGYINDHLKLAAPGGELTKRGAKKSERGPLYPLMALKLSSLTAKAVGAWLESEVPARPTSAAYGFRMLKAFAKWCEGEDKYAGIIPSDCCTSPKVTGALPGTSTKEGDSLQREQLAAWFSAVRALHNPVQSAYLQGLLITGARREELAALRWEDVDFQWRSLKIADKIESGRVIPLTPYLASLLLDLKHLNETPPSRRRLRSLEERGQKWEPSPWVFHSLNSEKGRIAEPRYAHNQAIEAAGLPHVTLHGLRRSFGTLSEWCEVPVGVVAQIQGHKPSALAEKHYRRRPLDMLRMWHDKIEAWMLEQAGIRLLLAPTASECPG</sequence>
<dbReference type="STRING" id="68895.RR42_m3794"/>
<dbReference type="PROSITE" id="PS51898">
    <property type="entry name" value="TYR_RECOMBINASE"/>
    <property type="match status" value="1"/>
</dbReference>
<dbReference type="Gene3D" id="1.10.443.10">
    <property type="entry name" value="Intergrase catalytic core"/>
    <property type="match status" value="1"/>
</dbReference>
<dbReference type="Pfam" id="PF13356">
    <property type="entry name" value="Arm-DNA-bind_3"/>
    <property type="match status" value="1"/>
</dbReference>
<evidence type="ECO:0000313" key="6">
    <source>
        <dbReference type="Proteomes" id="UP000031843"/>
    </source>
</evidence>
<dbReference type="GO" id="GO:0003677">
    <property type="term" value="F:DNA binding"/>
    <property type="evidence" value="ECO:0007669"/>
    <property type="project" value="InterPro"/>
</dbReference>
<keyword evidence="3" id="KW-0233">DNA recombination</keyword>
<accession>A0A0C4YGW8</accession>
<gene>
    <name evidence="5" type="ORF">RR42_m3794</name>
</gene>
<dbReference type="SUPFAM" id="SSF56349">
    <property type="entry name" value="DNA breaking-rejoining enzymes"/>
    <property type="match status" value="1"/>
</dbReference>
<dbReference type="RefSeq" id="WP_043350100.1">
    <property type="nucleotide sequence ID" value="NZ_CP010536.1"/>
</dbReference>
<dbReference type="AlphaFoldDB" id="A0A0C4YGW8"/>
<comment type="similarity">
    <text evidence="1">Belongs to the 'phage' integrase family.</text>
</comment>
<evidence type="ECO:0000256" key="1">
    <source>
        <dbReference type="ARBA" id="ARBA00008857"/>
    </source>
</evidence>
<dbReference type="Proteomes" id="UP000031843">
    <property type="component" value="Chromosome main"/>
</dbReference>
<evidence type="ECO:0000313" key="5">
    <source>
        <dbReference type="EMBL" id="AJG21154.1"/>
    </source>
</evidence>
<name>A0A0C4YGW8_9BURK</name>
<proteinExistence type="inferred from homology"/>
<evidence type="ECO:0000259" key="4">
    <source>
        <dbReference type="PROSITE" id="PS51898"/>
    </source>
</evidence>
<dbReference type="Gene3D" id="3.30.160.390">
    <property type="entry name" value="Integrase, DNA-binding domain"/>
    <property type="match status" value="1"/>
</dbReference>
<organism evidence="5 6">
    <name type="scientific">Cupriavidus basilensis</name>
    <dbReference type="NCBI Taxonomy" id="68895"/>
    <lineage>
        <taxon>Bacteria</taxon>
        <taxon>Pseudomonadati</taxon>
        <taxon>Pseudomonadota</taxon>
        <taxon>Betaproteobacteria</taxon>
        <taxon>Burkholderiales</taxon>
        <taxon>Burkholderiaceae</taxon>
        <taxon>Cupriavidus</taxon>
    </lineage>
</organism>
<dbReference type="PANTHER" id="PTHR30629:SF6">
    <property type="entry name" value="PROPHAGE INTEGRASE INTA-RELATED"/>
    <property type="match status" value="1"/>
</dbReference>
<dbReference type="EMBL" id="CP010536">
    <property type="protein sequence ID" value="AJG21154.1"/>
    <property type="molecule type" value="Genomic_DNA"/>
</dbReference>
<evidence type="ECO:0000256" key="2">
    <source>
        <dbReference type="ARBA" id="ARBA00022908"/>
    </source>
</evidence>
<feature type="domain" description="Tyr recombinase" evidence="4">
    <location>
        <begin position="242"/>
        <end position="435"/>
    </location>
</feature>
<dbReference type="OrthoDB" id="8556969at2"/>
<keyword evidence="2" id="KW-0229">DNA integration</keyword>
<dbReference type="GO" id="GO:0006310">
    <property type="term" value="P:DNA recombination"/>
    <property type="evidence" value="ECO:0007669"/>
    <property type="project" value="UniProtKB-KW"/>
</dbReference>
<dbReference type="InterPro" id="IPR013762">
    <property type="entry name" value="Integrase-like_cat_sf"/>
</dbReference>
<dbReference type="Pfam" id="PF00589">
    <property type="entry name" value="Phage_integrase"/>
    <property type="match status" value="1"/>
</dbReference>
<reference evidence="5 6" key="1">
    <citation type="journal article" date="2015" name="Genome Announc.">
        <title>Complete Genome Sequence of Cupriavidus basilensis 4G11, Isolated from the Oak Ridge Field Research Center Site.</title>
        <authorList>
            <person name="Ray J."/>
            <person name="Waters R.J."/>
            <person name="Skerker J.M."/>
            <person name="Kuehl J.V."/>
            <person name="Price M.N."/>
            <person name="Huang J."/>
            <person name="Chakraborty R."/>
            <person name="Arkin A.P."/>
            <person name="Deutschbauer A."/>
        </authorList>
    </citation>
    <scope>NUCLEOTIDE SEQUENCE [LARGE SCALE GENOMIC DNA]</scope>
    <source>
        <strain evidence="5">4G11</strain>
    </source>
</reference>
<evidence type="ECO:0000256" key="3">
    <source>
        <dbReference type="ARBA" id="ARBA00023172"/>
    </source>
</evidence>